<accession>A0A1F5T1H1</accession>
<name>A0A1F5T1H1_9BACT</name>
<comment type="caution">
    <text evidence="1">The sequence shown here is derived from an EMBL/GenBank/DDBJ whole genome shotgun (WGS) entry which is preliminary data.</text>
</comment>
<protein>
    <submittedName>
        <fullName evidence="1">Uncharacterized protein</fullName>
    </submittedName>
</protein>
<proteinExistence type="predicted"/>
<dbReference type="STRING" id="1798002.A2478_03235"/>
<dbReference type="AlphaFoldDB" id="A0A1F5T1H1"/>
<dbReference type="Proteomes" id="UP000179001">
    <property type="component" value="Unassembled WGS sequence"/>
</dbReference>
<sequence>MWILIILAVLGVSVVAIVEYESKQTFKKPAIYLYPTEDSFINVKLDVNGKIIQDIPKYENGWNVFVTKDGVIEDKYDYLFYEAKLKSKQLPNEGWIVEYSNLENWFDVNLIKLGLNQKEASQFKEYWLVELPKSDYYEIKLFDQSFLKRNMNLIISPQPDTLIRLNFHFKPLKEQIEIAEPQIVIPERNGFVVVEWGGVLDS</sequence>
<reference evidence="1 2" key="1">
    <citation type="journal article" date="2016" name="Nat. Commun.">
        <title>Thousands of microbial genomes shed light on interconnected biogeochemical processes in an aquifer system.</title>
        <authorList>
            <person name="Anantharaman K."/>
            <person name="Brown C.T."/>
            <person name="Hug L.A."/>
            <person name="Sharon I."/>
            <person name="Castelle C.J."/>
            <person name="Probst A.J."/>
            <person name="Thomas B.C."/>
            <person name="Singh A."/>
            <person name="Wilkins M.J."/>
            <person name="Karaoz U."/>
            <person name="Brodie E.L."/>
            <person name="Williams K.H."/>
            <person name="Hubbard S.S."/>
            <person name="Banfield J.F."/>
        </authorList>
    </citation>
    <scope>NUCLEOTIDE SEQUENCE [LARGE SCALE GENOMIC DNA]</scope>
</reference>
<organism evidence="1 2">
    <name type="scientific">Candidatus Falkowbacteria bacterium RIFOXYC2_FULL_36_12</name>
    <dbReference type="NCBI Taxonomy" id="1798002"/>
    <lineage>
        <taxon>Bacteria</taxon>
        <taxon>Candidatus Falkowiibacteriota</taxon>
    </lineage>
</organism>
<gene>
    <name evidence="1" type="ORF">A2478_03235</name>
</gene>
<evidence type="ECO:0000313" key="1">
    <source>
        <dbReference type="EMBL" id="OGF32311.1"/>
    </source>
</evidence>
<evidence type="ECO:0000313" key="2">
    <source>
        <dbReference type="Proteomes" id="UP000179001"/>
    </source>
</evidence>
<dbReference type="EMBL" id="MFGJ01000006">
    <property type="protein sequence ID" value="OGF32311.1"/>
    <property type="molecule type" value="Genomic_DNA"/>
</dbReference>